<dbReference type="GO" id="GO:0000112">
    <property type="term" value="C:nucleotide-excision repair factor 3 complex"/>
    <property type="evidence" value="ECO:0007669"/>
    <property type="project" value="TreeGrafter"/>
</dbReference>
<keyword evidence="3" id="KW-0347">Helicase</keyword>
<keyword evidence="5" id="KW-0472">Membrane</keyword>
<dbReference type="GO" id="GO:0097550">
    <property type="term" value="C:transcription preinitiation complex"/>
    <property type="evidence" value="ECO:0007669"/>
    <property type="project" value="TreeGrafter"/>
</dbReference>
<organism evidence="6 7">
    <name type="scientific">Rotaria socialis</name>
    <dbReference type="NCBI Taxonomy" id="392032"/>
    <lineage>
        <taxon>Eukaryota</taxon>
        <taxon>Metazoa</taxon>
        <taxon>Spiralia</taxon>
        <taxon>Gnathifera</taxon>
        <taxon>Rotifera</taxon>
        <taxon>Eurotatoria</taxon>
        <taxon>Bdelloidea</taxon>
        <taxon>Philodinida</taxon>
        <taxon>Philodinidae</taxon>
        <taxon>Rotaria</taxon>
    </lineage>
</organism>
<sequence>MFCNGCARSGLIVPQCGTGKSLVGVTAAFTINKPCRVLCNSKISVEQWKQHGPWLMTPMKQKMIRIGLLLVFQLNIISIIITQITGDTESSNFCTDNTETLKLKIQTGNEWLAGTDDAINLLLRSANGLICRVHNLDNWGNDRERNSIDKYTVCCPEGFSNDKRELSMFALAHVPPVGKNGRATSGQHNRVVSSSNAHNDYHSNHPSLHQQPLTLDFMLPLWMLHGKLNQRANNGCSVFKAALHVSVSNAQHSDDMLFAQSNDKKLTHPLDSNFTYVVLR</sequence>
<evidence type="ECO:0000256" key="5">
    <source>
        <dbReference type="SAM" id="Phobius"/>
    </source>
</evidence>
<dbReference type="InterPro" id="IPR050615">
    <property type="entry name" value="ATP-dep_DNA_Helicase"/>
</dbReference>
<reference evidence="6" key="1">
    <citation type="submission" date="2021-02" db="EMBL/GenBank/DDBJ databases">
        <authorList>
            <person name="Nowell W R."/>
        </authorList>
    </citation>
    <scope>NUCLEOTIDE SEQUENCE</scope>
</reference>
<dbReference type="GO" id="GO:0005524">
    <property type="term" value="F:ATP binding"/>
    <property type="evidence" value="ECO:0007669"/>
    <property type="project" value="UniProtKB-KW"/>
</dbReference>
<dbReference type="SUPFAM" id="SSF49723">
    <property type="entry name" value="Lipase/lipooxygenase domain (PLAT/LH2 domain)"/>
    <property type="match status" value="1"/>
</dbReference>
<evidence type="ECO:0000313" key="7">
    <source>
        <dbReference type="Proteomes" id="UP000663872"/>
    </source>
</evidence>
<dbReference type="EMBL" id="CAJNYT010004142">
    <property type="protein sequence ID" value="CAF3638553.1"/>
    <property type="molecule type" value="Genomic_DNA"/>
</dbReference>
<evidence type="ECO:0000256" key="3">
    <source>
        <dbReference type="ARBA" id="ARBA00022806"/>
    </source>
</evidence>
<dbReference type="AlphaFoldDB" id="A0A818QRI3"/>
<evidence type="ECO:0000256" key="2">
    <source>
        <dbReference type="ARBA" id="ARBA00022801"/>
    </source>
</evidence>
<evidence type="ECO:0000256" key="4">
    <source>
        <dbReference type="ARBA" id="ARBA00022840"/>
    </source>
</evidence>
<keyword evidence="4" id="KW-0067">ATP-binding</keyword>
<proteinExistence type="predicted"/>
<keyword evidence="1" id="KW-0547">Nucleotide-binding</keyword>
<feature type="transmembrane region" description="Helical" evidence="5">
    <location>
        <begin position="66"/>
        <end position="86"/>
    </location>
</feature>
<gene>
    <name evidence="6" type="ORF">GRG538_LOCUS24549</name>
</gene>
<dbReference type="PANTHER" id="PTHR11274">
    <property type="entry name" value="RAD25/XP-B DNA REPAIR HELICASE"/>
    <property type="match status" value="1"/>
</dbReference>
<accession>A0A818QRI3</accession>
<dbReference type="GO" id="GO:0043138">
    <property type="term" value="F:3'-5' DNA helicase activity"/>
    <property type="evidence" value="ECO:0007669"/>
    <property type="project" value="TreeGrafter"/>
</dbReference>
<evidence type="ECO:0000313" key="6">
    <source>
        <dbReference type="EMBL" id="CAF3638553.1"/>
    </source>
</evidence>
<comment type="caution">
    <text evidence="6">The sequence shown here is derived from an EMBL/GenBank/DDBJ whole genome shotgun (WGS) entry which is preliminary data.</text>
</comment>
<protein>
    <submittedName>
        <fullName evidence="6">Uncharacterized protein</fullName>
    </submittedName>
</protein>
<keyword evidence="5" id="KW-1133">Transmembrane helix</keyword>
<dbReference type="InterPro" id="IPR036392">
    <property type="entry name" value="PLAT/LH2_dom_sf"/>
</dbReference>
<dbReference type="GO" id="GO:0006367">
    <property type="term" value="P:transcription initiation at RNA polymerase II promoter"/>
    <property type="evidence" value="ECO:0007669"/>
    <property type="project" value="TreeGrafter"/>
</dbReference>
<name>A0A818QRI3_9BILA</name>
<keyword evidence="5" id="KW-0812">Transmembrane</keyword>
<dbReference type="Gene3D" id="2.60.60.20">
    <property type="entry name" value="PLAT/LH2 domain"/>
    <property type="match status" value="1"/>
</dbReference>
<dbReference type="GO" id="GO:0005675">
    <property type="term" value="C:transcription factor TFIIH holo complex"/>
    <property type="evidence" value="ECO:0007669"/>
    <property type="project" value="TreeGrafter"/>
</dbReference>
<dbReference type="PANTHER" id="PTHR11274:SF0">
    <property type="entry name" value="GENERAL TRANSCRIPTION AND DNA REPAIR FACTOR IIH HELICASE SUBUNIT XPB"/>
    <property type="match status" value="1"/>
</dbReference>
<evidence type="ECO:0000256" key="1">
    <source>
        <dbReference type="ARBA" id="ARBA00022741"/>
    </source>
</evidence>
<keyword evidence="2" id="KW-0378">Hydrolase</keyword>
<dbReference type="Proteomes" id="UP000663872">
    <property type="component" value="Unassembled WGS sequence"/>
</dbReference>
<dbReference type="GO" id="GO:0016787">
    <property type="term" value="F:hydrolase activity"/>
    <property type="evidence" value="ECO:0007669"/>
    <property type="project" value="UniProtKB-KW"/>
</dbReference>